<keyword evidence="2" id="KW-0732">Signal</keyword>
<dbReference type="PANTHER" id="PTHR13030">
    <property type="entry name" value="NUDIX HYDROLASE"/>
    <property type="match status" value="1"/>
</dbReference>
<feature type="compositionally biased region" description="Acidic residues" evidence="1">
    <location>
        <begin position="538"/>
        <end position="547"/>
    </location>
</feature>
<dbReference type="GO" id="GO:0047631">
    <property type="term" value="F:ADP-ribose diphosphatase activity"/>
    <property type="evidence" value="ECO:0007669"/>
    <property type="project" value="InterPro"/>
</dbReference>
<proteinExistence type="predicted"/>
<dbReference type="Pfam" id="PF00293">
    <property type="entry name" value="NUDIX"/>
    <property type="match status" value="1"/>
</dbReference>
<dbReference type="WBParaSite" id="scaffold4664_cov169.g8520">
    <property type="protein sequence ID" value="scaffold4664_cov169.g8520"/>
    <property type="gene ID" value="scaffold4664_cov169.g8520"/>
</dbReference>
<dbReference type="InterPro" id="IPR039989">
    <property type="entry name" value="NUDT9"/>
</dbReference>
<sequence>MRLLFLGAFALLIAKGLQKDSGLLEHPSKVLPGDSNLFLEPNGEDGCTKELYQPKFQLPLPRVYDGVHNSRKYTRDTGTEEEFKRVLEWEEKFFKAFIGEEKYKEYVKLSEDKDKDDQLVKFVKPYARKLKEKLPGEKNFADILKEAEANASKILKYIFFEGEKDKSEKDVKDELPKLIKENSEKVEENTASVEFINKVETAVKDASDGIKNVLGIKQSNFSKGDVIKYLKELYEIAYEMKMKTDKPVKRPCYVTVGKVCTIDVSEIHETYNPEWVTGCHLLKGYLLSTYWIKPDYEDVKKYAGLWHTDNKEDFLVHHESKDDKKRIINRCSFFGKYQLDERGFPLNPVARTGFTGRGELYQWGPSTGVGAILYIYNETTNEFKFLAIMNGKHERLKNRRYTTPGGYVDPGEQFEDAAKRELIEEGLNHKNIKKDKEAEVEVEHLKTRMGKGEIVYYGYSDAKGNNTDNAWNESITYAFEIKPENLKEFGAENGSDALKAMWMTIEIDEDSDEVKSLLINNKEDSEVEKEEVEKEDQAVEDMQIDESVEGKSTIGEKEKESELEREKKLKVLLEKKIKTIFSMEEKIAFVLKTFKEVSFLKYLEKLHSNQGKYQVKKREAPTSIVGTEKRPHEDGKGGTEKGKKVLQVGVGDHHGVAGHHGEVHQGGVGPHQSEKVPQEIGGDHHRGGGHHGGEHESSVRKSPRPGRSTKGN</sequence>
<feature type="signal peptide" evidence="2">
    <location>
        <begin position="1"/>
        <end position="18"/>
    </location>
</feature>
<feature type="domain" description="Nudix hydrolase" evidence="3">
    <location>
        <begin position="366"/>
        <end position="505"/>
    </location>
</feature>
<feature type="chain" id="PRO_5037225941" evidence="2">
    <location>
        <begin position="19"/>
        <end position="712"/>
    </location>
</feature>
<dbReference type="Gene3D" id="3.90.79.10">
    <property type="entry name" value="Nucleoside Triphosphate Pyrophosphohydrolase"/>
    <property type="match status" value="1"/>
</dbReference>
<feature type="compositionally biased region" description="Basic and acidic residues" evidence="1">
    <location>
        <begin position="672"/>
        <end position="699"/>
    </location>
</feature>
<evidence type="ECO:0000313" key="4">
    <source>
        <dbReference type="Proteomes" id="UP000887561"/>
    </source>
</evidence>
<dbReference type="PROSITE" id="PS51462">
    <property type="entry name" value="NUDIX"/>
    <property type="match status" value="1"/>
</dbReference>
<evidence type="ECO:0000259" key="3">
    <source>
        <dbReference type="PROSITE" id="PS51462"/>
    </source>
</evidence>
<reference evidence="5" key="1">
    <citation type="submission" date="2022-11" db="UniProtKB">
        <authorList>
            <consortium name="WormBaseParasite"/>
        </authorList>
    </citation>
    <scope>IDENTIFICATION</scope>
</reference>
<dbReference type="Proteomes" id="UP000887561">
    <property type="component" value="Unplaced"/>
</dbReference>
<keyword evidence="4" id="KW-1185">Reference proteome</keyword>
<dbReference type="AlphaFoldDB" id="A0A915MRK4"/>
<name>A0A915MRK4_MELJA</name>
<feature type="region of interest" description="Disordered" evidence="1">
    <location>
        <begin position="614"/>
        <end position="712"/>
    </location>
</feature>
<dbReference type="Pfam" id="PF25969">
    <property type="entry name" value="NUDT9_N"/>
    <property type="match status" value="1"/>
</dbReference>
<dbReference type="InterPro" id="IPR015797">
    <property type="entry name" value="NUDIX_hydrolase-like_dom_sf"/>
</dbReference>
<protein>
    <submittedName>
        <fullName evidence="5">Nudix hydrolase domain-containing protein</fullName>
    </submittedName>
</protein>
<evidence type="ECO:0000256" key="2">
    <source>
        <dbReference type="SAM" id="SignalP"/>
    </source>
</evidence>
<dbReference type="SUPFAM" id="SSF55811">
    <property type="entry name" value="Nudix"/>
    <property type="match status" value="1"/>
</dbReference>
<dbReference type="InterPro" id="IPR000086">
    <property type="entry name" value="NUDIX_hydrolase_dom"/>
</dbReference>
<accession>A0A915MRK4</accession>
<evidence type="ECO:0000313" key="5">
    <source>
        <dbReference type="WBParaSite" id="scaffold4664_cov169.g8520"/>
    </source>
</evidence>
<feature type="compositionally biased region" description="Basic and acidic residues" evidence="1">
    <location>
        <begin position="627"/>
        <end position="643"/>
    </location>
</feature>
<dbReference type="PANTHER" id="PTHR13030:SF8">
    <property type="entry name" value="ADP-RIBOSE PYROPHOSPHATASE, MITOCHONDRIAL"/>
    <property type="match status" value="1"/>
</dbReference>
<feature type="compositionally biased region" description="Basic and acidic residues" evidence="1">
    <location>
        <begin position="651"/>
        <end position="663"/>
    </location>
</feature>
<evidence type="ECO:0000256" key="1">
    <source>
        <dbReference type="SAM" id="MobiDB-lite"/>
    </source>
</evidence>
<feature type="region of interest" description="Disordered" evidence="1">
    <location>
        <begin position="525"/>
        <end position="560"/>
    </location>
</feature>
<organism evidence="4 5">
    <name type="scientific">Meloidogyne javanica</name>
    <name type="common">Root-knot nematode worm</name>
    <dbReference type="NCBI Taxonomy" id="6303"/>
    <lineage>
        <taxon>Eukaryota</taxon>
        <taxon>Metazoa</taxon>
        <taxon>Ecdysozoa</taxon>
        <taxon>Nematoda</taxon>
        <taxon>Chromadorea</taxon>
        <taxon>Rhabditida</taxon>
        <taxon>Tylenchina</taxon>
        <taxon>Tylenchomorpha</taxon>
        <taxon>Tylenchoidea</taxon>
        <taxon>Meloidogynidae</taxon>
        <taxon>Meloidogyninae</taxon>
        <taxon>Meloidogyne</taxon>
        <taxon>Meloidogyne incognita group</taxon>
    </lineage>
</organism>